<evidence type="ECO:0000313" key="2">
    <source>
        <dbReference type="Proteomes" id="UP001064048"/>
    </source>
</evidence>
<dbReference type="Proteomes" id="UP001064048">
    <property type="component" value="Chromosome 5"/>
</dbReference>
<dbReference type="EMBL" id="CM046105">
    <property type="protein sequence ID" value="KAI8434549.1"/>
    <property type="molecule type" value="Genomic_DNA"/>
</dbReference>
<name>A0ACC0KDP1_CHOFU</name>
<keyword evidence="2" id="KW-1185">Reference proteome</keyword>
<organism evidence="1 2">
    <name type="scientific">Choristoneura fumiferana</name>
    <name type="common">Spruce budworm moth</name>
    <name type="synonym">Archips fumiferana</name>
    <dbReference type="NCBI Taxonomy" id="7141"/>
    <lineage>
        <taxon>Eukaryota</taxon>
        <taxon>Metazoa</taxon>
        <taxon>Ecdysozoa</taxon>
        <taxon>Arthropoda</taxon>
        <taxon>Hexapoda</taxon>
        <taxon>Insecta</taxon>
        <taxon>Pterygota</taxon>
        <taxon>Neoptera</taxon>
        <taxon>Endopterygota</taxon>
        <taxon>Lepidoptera</taxon>
        <taxon>Glossata</taxon>
        <taxon>Ditrysia</taxon>
        <taxon>Tortricoidea</taxon>
        <taxon>Tortricidae</taxon>
        <taxon>Tortricinae</taxon>
        <taxon>Choristoneura</taxon>
    </lineage>
</organism>
<sequence>MADDGHVEVRDIETEKQDLLISHFRGQPAGFARFGRAGYLMPQSFRAHAQALRAMTTRPDDAWVVTFPRSVSPFHIKLKMTTNSTPRRRQAVHPRESAEALMLTFAGTTWTQEMVWLIKNDLDYETALQIPLQNRYLFLEYFSIISGIEIEIGDPDKDFIDKLKVPAYKISEDVPSPRFIKTHLALSLLPPRLLDTCKVVYVARDPRDVVVSYYHFTQLIKHLHFVEDFKSFWKLFMAGLVTWAPSFPHLKEAWAQRKHPNMLFLFYEDMKKDMPSTLRRVSAFFGKEYSAEQLAALCEHLDIKNFKNNESTNPAWMKADSPLTFGGREEFVRKGEVGGWRNYMDAEMQAEAARWIQDNLADTDLRFPS</sequence>
<accession>A0ACC0KDP1</accession>
<comment type="caution">
    <text evidence="1">The sequence shown here is derived from an EMBL/GenBank/DDBJ whole genome shotgun (WGS) entry which is preliminary data.</text>
</comment>
<evidence type="ECO:0000313" key="1">
    <source>
        <dbReference type="EMBL" id="KAI8434549.1"/>
    </source>
</evidence>
<gene>
    <name evidence="1" type="ORF">MSG28_003097</name>
</gene>
<protein>
    <submittedName>
        <fullName evidence="1">Uncharacterized protein</fullName>
    </submittedName>
</protein>
<reference evidence="1 2" key="1">
    <citation type="journal article" date="2022" name="Genome Biol. Evol.">
        <title>The Spruce Budworm Genome: Reconstructing the Evolutionary History of Antifreeze Proteins.</title>
        <authorList>
            <person name="Beliveau C."/>
            <person name="Gagne P."/>
            <person name="Picq S."/>
            <person name="Vernygora O."/>
            <person name="Keeling C.I."/>
            <person name="Pinkney K."/>
            <person name="Doucet D."/>
            <person name="Wen F."/>
            <person name="Johnston J.S."/>
            <person name="Maaroufi H."/>
            <person name="Boyle B."/>
            <person name="Laroche J."/>
            <person name="Dewar K."/>
            <person name="Juretic N."/>
            <person name="Blackburn G."/>
            <person name="Nisole A."/>
            <person name="Brunet B."/>
            <person name="Brandao M."/>
            <person name="Lumley L."/>
            <person name="Duan J."/>
            <person name="Quan G."/>
            <person name="Lucarotti C.J."/>
            <person name="Roe A.D."/>
            <person name="Sperling F.A.H."/>
            <person name="Levesque R.C."/>
            <person name="Cusson M."/>
        </authorList>
    </citation>
    <scope>NUCLEOTIDE SEQUENCE [LARGE SCALE GENOMIC DNA]</scope>
    <source>
        <strain evidence="1">Glfc:IPQL:Cfum</strain>
    </source>
</reference>
<proteinExistence type="predicted"/>